<dbReference type="Proteomes" id="UP000323632">
    <property type="component" value="Unassembled WGS sequence"/>
</dbReference>
<protein>
    <recommendedName>
        <fullName evidence="2">histidine kinase</fullName>
        <ecNumber evidence="2">2.7.13.3</ecNumber>
    </recommendedName>
</protein>
<keyword evidence="4" id="KW-0808">Transferase</keyword>
<dbReference type="GO" id="GO:0000155">
    <property type="term" value="F:phosphorelay sensor kinase activity"/>
    <property type="evidence" value="ECO:0007669"/>
    <property type="project" value="InterPro"/>
</dbReference>
<dbReference type="SMART" id="SM00388">
    <property type="entry name" value="HisKA"/>
    <property type="match status" value="1"/>
</dbReference>
<dbReference type="SUPFAM" id="SSF52172">
    <property type="entry name" value="CheY-like"/>
    <property type="match status" value="1"/>
</dbReference>
<dbReference type="EC" id="2.7.13.3" evidence="2"/>
<dbReference type="InterPro" id="IPR036890">
    <property type="entry name" value="HATPase_C_sf"/>
</dbReference>
<reference evidence="10 11" key="1">
    <citation type="submission" date="2019-09" db="EMBL/GenBank/DDBJ databases">
        <title>Genome sequence and assembly of Taibaiella sp.</title>
        <authorList>
            <person name="Chhetri G."/>
        </authorList>
    </citation>
    <scope>NUCLEOTIDE SEQUENCE [LARGE SCALE GENOMIC DNA]</scope>
    <source>
        <strain evidence="10 11">KVB11</strain>
    </source>
</reference>
<keyword evidence="11" id="KW-1185">Reference proteome</keyword>
<dbReference type="Gene3D" id="3.30.565.10">
    <property type="entry name" value="Histidine kinase-like ATPase, C-terminal domain"/>
    <property type="match status" value="1"/>
</dbReference>
<dbReference type="InterPro" id="IPR001789">
    <property type="entry name" value="Sig_transdc_resp-reg_receiver"/>
</dbReference>
<evidence type="ECO:0000256" key="2">
    <source>
        <dbReference type="ARBA" id="ARBA00012438"/>
    </source>
</evidence>
<dbReference type="SUPFAM" id="SSF55874">
    <property type="entry name" value="ATPase domain of HSP90 chaperone/DNA topoisomerase II/histidine kinase"/>
    <property type="match status" value="1"/>
</dbReference>
<evidence type="ECO:0000256" key="5">
    <source>
        <dbReference type="ARBA" id="ARBA00022777"/>
    </source>
</evidence>
<dbReference type="Gene3D" id="1.10.287.130">
    <property type="match status" value="1"/>
</dbReference>
<dbReference type="GO" id="GO:0009927">
    <property type="term" value="F:histidine phosphotransfer kinase activity"/>
    <property type="evidence" value="ECO:0007669"/>
    <property type="project" value="TreeGrafter"/>
</dbReference>
<feature type="modified residue" description="4-aspartylphosphate" evidence="6">
    <location>
        <position position="58"/>
    </location>
</feature>
<dbReference type="Pfam" id="PF02518">
    <property type="entry name" value="HATPase_c"/>
    <property type="match status" value="1"/>
</dbReference>
<evidence type="ECO:0000259" key="8">
    <source>
        <dbReference type="PROSITE" id="PS50109"/>
    </source>
</evidence>
<evidence type="ECO:0000256" key="3">
    <source>
        <dbReference type="ARBA" id="ARBA00022553"/>
    </source>
</evidence>
<dbReference type="SMART" id="SM00387">
    <property type="entry name" value="HATPase_c"/>
    <property type="match status" value="1"/>
</dbReference>
<comment type="caution">
    <text evidence="10">The sequence shown here is derived from an EMBL/GenBank/DDBJ whole genome shotgun (WGS) entry which is preliminary data.</text>
</comment>
<name>A0A5M6CM76_9BACT</name>
<proteinExistence type="predicted"/>
<evidence type="ECO:0000256" key="6">
    <source>
        <dbReference type="PROSITE-ProRule" id="PRU00169"/>
    </source>
</evidence>
<dbReference type="PROSITE" id="PS50109">
    <property type="entry name" value="HIS_KIN"/>
    <property type="match status" value="1"/>
</dbReference>
<dbReference type="RefSeq" id="WP_150030892.1">
    <property type="nucleotide sequence ID" value="NZ_VWSH01000001.1"/>
</dbReference>
<evidence type="ECO:0000256" key="1">
    <source>
        <dbReference type="ARBA" id="ARBA00000085"/>
    </source>
</evidence>
<evidence type="ECO:0000256" key="4">
    <source>
        <dbReference type="ARBA" id="ARBA00022679"/>
    </source>
</evidence>
<comment type="catalytic activity">
    <reaction evidence="1">
        <text>ATP + protein L-histidine = ADP + protein N-phospho-L-histidine.</text>
        <dbReference type="EC" id="2.7.13.3"/>
    </reaction>
</comment>
<feature type="domain" description="Histidine kinase" evidence="8">
    <location>
        <begin position="187"/>
        <end position="406"/>
    </location>
</feature>
<sequence length="406" mass="46244">MGNNSAIKILLIDDNENNLMSMEVALEKEGYIFSKATSGREALRILLHEEDFSLILLDVKMPIMDGYETAELIYQRDKLKRIPIIFITAHDYEEAAMFKGYRAGGVDFIRKPFNAELLRSKVAIFAELYNKNQLLMVQEEKLQRVNSELLELNQDLEQRVIARTIELENLNRELKELNLSKDKFLSVISHDLRNPLTSLLISAEQLTENAENLKPEQIKMFSDIIYRTSTKILNQLNDLVEWAKNQWEKQAFNKQKLHLRQSINESLELLNANALQKEITLENNIEDGIFVHADSLMLRSILQNLITNAIKFTPLGGGAIKITAQPLDNRMVEVCIQDFGTGMSQKTKDMLFGEIRKTSAPGTDKEKGTGLGLLLVKDFVTLHGGTVQVESELEKGTCFRFTIPKI</sequence>
<evidence type="ECO:0000313" key="11">
    <source>
        <dbReference type="Proteomes" id="UP000323632"/>
    </source>
</evidence>
<dbReference type="InterPro" id="IPR011006">
    <property type="entry name" value="CheY-like_superfamily"/>
</dbReference>
<dbReference type="AlphaFoldDB" id="A0A5M6CM76"/>
<dbReference type="PANTHER" id="PTHR43047:SF72">
    <property type="entry name" value="OSMOSENSING HISTIDINE PROTEIN KINASE SLN1"/>
    <property type="match status" value="1"/>
</dbReference>
<dbReference type="SMART" id="SM00448">
    <property type="entry name" value="REC"/>
    <property type="match status" value="1"/>
</dbReference>
<evidence type="ECO:0000313" key="10">
    <source>
        <dbReference type="EMBL" id="KAA5536321.1"/>
    </source>
</evidence>
<feature type="coiled-coil region" evidence="7">
    <location>
        <begin position="135"/>
        <end position="187"/>
    </location>
</feature>
<keyword evidence="7" id="KW-0175">Coiled coil</keyword>
<dbReference type="InterPro" id="IPR004358">
    <property type="entry name" value="Sig_transdc_His_kin-like_C"/>
</dbReference>
<dbReference type="EMBL" id="VWSH01000001">
    <property type="protein sequence ID" value="KAA5536321.1"/>
    <property type="molecule type" value="Genomic_DNA"/>
</dbReference>
<dbReference type="PRINTS" id="PR00344">
    <property type="entry name" value="BCTRLSENSOR"/>
</dbReference>
<evidence type="ECO:0000259" key="9">
    <source>
        <dbReference type="PROSITE" id="PS50110"/>
    </source>
</evidence>
<dbReference type="GO" id="GO:0005886">
    <property type="term" value="C:plasma membrane"/>
    <property type="evidence" value="ECO:0007669"/>
    <property type="project" value="TreeGrafter"/>
</dbReference>
<gene>
    <name evidence="10" type="ORF">F0919_01235</name>
</gene>
<dbReference type="SUPFAM" id="SSF47384">
    <property type="entry name" value="Homodimeric domain of signal transducing histidine kinase"/>
    <property type="match status" value="1"/>
</dbReference>
<dbReference type="PROSITE" id="PS50110">
    <property type="entry name" value="RESPONSE_REGULATORY"/>
    <property type="match status" value="1"/>
</dbReference>
<keyword evidence="3 6" id="KW-0597">Phosphoprotein</keyword>
<feature type="domain" description="Response regulatory" evidence="9">
    <location>
        <begin position="8"/>
        <end position="126"/>
    </location>
</feature>
<keyword evidence="5 10" id="KW-0418">Kinase</keyword>
<evidence type="ECO:0000256" key="7">
    <source>
        <dbReference type="SAM" id="Coils"/>
    </source>
</evidence>
<dbReference type="Pfam" id="PF00512">
    <property type="entry name" value="HisKA"/>
    <property type="match status" value="1"/>
</dbReference>
<dbReference type="Pfam" id="PF00072">
    <property type="entry name" value="Response_reg"/>
    <property type="match status" value="1"/>
</dbReference>
<dbReference type="InterPro" id="IPR003594">
    <property type="entry name" value="HATPase_dom"/>
</dbReference>
<accession>A0A5M6CM76</accession>
<dbReference type="CDD" id="cd00082">
    <property type="entry name" value="HisKA"/>
    <property type="match status" value="1"/>
</dbReference>
<organism evidence="10 11">
    <name type="scientific">Taibaiella lutea</name>
    <dbReference type="NCBI Taxonomy" id="2608001"/>
    <lineage>
        <taxon>Bacteria</taxon>
        <taxon>Pseudomonadati</taxon>
        <taxon>Bacteroidota</taxon>
        <taxon>Chitinophagia</taxon>
        <taxon>Chitinophagales</taxon>
        <taxon>Chitinophagaceae</taxon>
        <taxon>Taibaiella</taxon>
    </lineage>
</organism>
<dbReference type="InterPro" id="IPR036097">
    <property type="entry name" value="HisK_dim/P_sf"/>
</dbReference>
<dbReference type="Gene3D" id="3.40.50.2300">
    <property type="match status" value="1"/>
</dbReference>
<dbReference type="InterPro" id="IPR005467">
    <property type="entry name" value="His_kinase_dom"/>
</dbReference>
<dbReference type="PANTHER" id="PTHR43047">
    <property type="entry name" value="TWO-COMPONENT HISTIDINE PROTEIN KINASE"/>
    <property type="match status" value="1"/>
</dbReference>
<dbReference type="InterPro" id="IPR003661">
    <property type="entry name" value="HisK_dim/P_dom"/>
</dbReference>